<sequence length="576" mass="66028">MKKILFSFTFLISFYSFSQNYLEIDTNFDFNSNQLLKDINLNDSNIGEWKVYSKNLILNVNNSNLNIELPSGNTLLFQKNISFIENNTIYWEGSNAGNFVKLEEYNGELTGFLKLDNGNFYGISFIGGNNYVLFKKELSNSDCDSHLYSEFKKSNVHSKNASLTSCNNIFTYRVILAYTPEVANIYSNNQNQINNYLESIINSVNQVYIASNLNVRARLVFSYQTDSEYVSFNKNYNSFIHKFPYWSKYDDIFSYKSEYKADVTMLIISKTDNKVAGRANRNSNSAIYIHNGAASNYGVAHEIGHLFDLDHNREEFSWWKRKINGFNWALDNKKAYGFRGANYRTVMSYQNNFQTRVSFHSDYSLIFPDNNPAGDNNYAKARNFLEGHISNVIKNNDSDNLILNNKNLKSDQTSSLFAFSNINISNYVTENFSRLITRAGKSVHLKPGFQAKSGSTFRAYIEGCSTTANKTSTNSKKTKEIVLSSDKEKPDNKNNILSDEEFVKLYPNPTNGIVKISSKETIINYSVLNTINRIVATRDLNSNNFEIDIRNLLKGVYFIKLKFTNGEMITKKIIKN</sequence>
<proteinExistence type="predicted"/>
<name>A0A975CQT3_9FLAO</name>
<dbReference type="EMBL" id="CP071869">
    <property type="protein sequence ID" value="QTE21506.1"/>
    <property type="molecule type" value="Genomic_DNA"/>
</dbReference>
<dbReference type="InterPro" id="IPR024079">
    <property type="entry name" value="MetalloPept_cat_dom_sf"/>
</dbReference>
<dbReference type="KEGG" id="pcea:J3359_11805"/>
<dbReference type="RefSeq" id="WP_208077064.1">
    <property type="nucleotide sequence ID" value="NZ_CP071869.1"/>
</dbReference>
<dbReference type="GO" id="GO:0008237">
    <property type="term" value="F:metallopeptidase activity"/>
    <property type="evidence" value="ECO:0007669"/>
    <property type="project" value="UniProtKB-KW"/>
</dbReference>
<organism evidence="4 5">
    <name type="scientific">Polaribacter cellanae</name>
    <dbReference type="NCBI Taxonomy" id="2818493"/>
    <lineage>
        <taxon>Bacteria</taxon>
        <taxon>Pseudomonadati</taxon>
        <taxon>Bacteroidota</taxon>
        <taxon>Flavobacteriia</taxon>
        <taxon>Flavobacteriales</taxon>
        <taxon>Flavobacteriaceae</taxon>
    </lineage>
</organism>
<evidence type="ECO:0000313" key="5">
    <source>
        <dbReference type="Proteomes" id="UP000663920"/>
    </source>
</evidence>
<evidence type="ECO:0000313" key="4">
    <source>
        <dbReference type="EMBL" id="QTE21506.1"/>
    </source>
</evidence>
<gene>
    <name evidence="4" type="ORF">J3359_11805</name>
</gene>
<feature type="signal peptide" evidence="2">
    <location>
        <begin position="1"/>
        <end position="18"/>
    </location>
</feature>
<dbReference type="NCBIfam" id="NF045639">
    <property type="entry name" value="GCX_COOH"/>
    <property type="match status" value="1"/>
</dbReference>
<dbReference type="InterPro" id="IPR026444">
    <property type="entry name" value="Secre_tail"/>
</dbReference>
<dbReference type="SUPFAM" id="SSF55486">
    <property type="entry name" value="Metalloproteases ('zincins'), catalytic domain"/>
    <property type="match status" value="1"/>
</dbReference>
<keyword evidence="4" id="KW-0645">Protease</keyword>
<keyword evidence="5" id="KW-1185">Reference proteome</keyword>
<dbReference type="InterPro" id="IPR055015">
    <property type="entry name" value="GCX_COOH"/>
</dbReference>
<dbReference type="NCBIfam" id="TIGR04183">
    <property type="entry name" value="Por_Secre_tail"/>
    <property type="match status" value="1"/>
</dbReference>
<dbReference type="AlphaFoldDB" id="A0A975CQT3"/>
<reference evidence="4 5" key="1">
    <citation type="submission" date="2021-03" db="EMBL/GenBank/DDBJ databases">
        <title>Complete genome of Polaribacter_sp.SM13.</title>
        <authorList>
            <person name="Jeong S.W."/>
            <person name="Bae J.W."/>
        </authorList>
    </citation>
    <scope>NUCLEOTIDE SEQUENCE [LARGE SCALE GENOMIC DNA]</scope>
    <source>
        <strain evidence="4 5">SM13</strain>
    </source>
</reference>
<keyword evidence="4" id="KW-0378">Hydrolase</keyword>
<dbReference type="Gene3D" id="3.40.390.10">
    <property type="entry name" value="Collagenase (Catalytic Domain)"/>
    <property type="match status" value="1"/>
</dbReference>
<keyword evidence="1 2" id="KW-0732">Signal</keyword>
<dbReference type="Pfam" id="PF13688">
    <property type="entry name" value="Reprolysin_5"/>
    <property type="match status" value="1"/>
</dbReference>
<evidence type="ECO:0000256" key="1">
    <source>
        <dbReference type="ARBA" id="ARBA00022729"/>
    </source>
</evidence>
<evidence type="ECO:0000256" key="2">
    <source>
        <dbReference type="SAM" id="SignalP"/>
    </source>
</evidence>
<accession>A0A975CQT3</accession>
<keyword evidence="4" id="KW-0482">Metalloprotease</keyword>
<dbReference type="Proteomes" id="UP000663920">
    <property type="component" value="Chromosome"/>
</dbReference>
<protein>
    <submittedName>
        <fullName evidence="4">Zinc-dependent metalloprotease</fullName>
    </submittedName>
</protein>
<feature type="domain" description="Secretion system C-terminal sorting" evidence="3">
    <location>
        <begin position="505"/>
        <end position="574"/>
    </location>
</feature>
<evidence type="ECO:0000259" key="3">
    <source>
        <dbReference type="Pfam" id="PF18962"/>
    </source>
</evidence>
<feature type="chain" id="PRO_5037630260" evidence="2">
    <location>
        <begin position="19"/>
        <end position="576"/>
    </location>
</feature>
<dbReference type="Pfam" id="PF18962">
    <property type="entry name" value="Por_Secre_tail"/>
    <property type="match status" value="1"/>
</dbReference>